<proteinExistence type="predicted"/>
<name>A0ABV6IX00_9PROT</name>
<accession>A0ABV6IX00</accession>
<protein>
    <submittedName>
        <fullName evidence="1">Uncharacterized protein</fullName>
    </submittedName>
</protein>
<keyword evidence="2" id="KW-1185">Reference proteome</keyword>
<dbReference type="RefSeq" id="WP_377052451.1">
    <property type="nucleotide sequence ID" value="NZ_JBHLVZ010000054.1"/>
</dbReference>
<sequence length="198" mass="21095">MSGSDITPRAIRDVLAPFGALRPQFPFDWTGKVTLHPSLTRFYEDVGPHGEDGLHGSDGLTIPTTGNPFEIAPLARLGNGRLAAAGMAWAVSAWRNGGTSGWSWPTKRGDPFILDQTSGAVLHAQHGEGSWKPEPMFADVFVTALILGTIGAVHEGGGEKVYKEGLEARPEWQAASRTRLAPTLGAIKADTVASRLGW</sequence>
<evidence type="ECO:0000313" key="2">
    <source>
        <dbReference type="Proteomes" id="UP001589789"/>
    </source>
</evidence>
<evidence type="ECO:0000313" key="1">
    <source>
        <dbReference type="EMBL" id="MFC0387220.1"/>
    </source>
</evidence>
<reference evidence="1 2" key="1">
    <citation type="submission" date="2024-09" db="EMBL/GenBank/DDBJ databases">
        <authorList>
            <person name="Sun Q."/>
            <person name="Mori K."/>
        </authorList>
    </citation>
    <scope>NUCLEOTIDE SEQUENCE [LARGE SCALE GENOMIC DNA]</scope>
    <source>
        <strain evidence="1 2">CCM 7468</strain>
    </source>
</reference>
<organism evidence="1 2">
    <name type="scientific">Muricoccus vinaceus</name>
    <dbReference type="NCBI Taxonomy" id="424704"/>
    <lineage>
        <taxon>Bacteria</taxon>
        <taxon>Pseudomonadati</taxon>
        <taxon>Pseudomonadota</taxon>
        <taxon>Alphaproteobacteria</taxon>
        <taxon>Acetobacterales</taxon>
        <taxon>Roseomonadaceae</taxon>
        <taxon>Muricoccus</taxon>
    </lineage>
</organism>
<dbReference type="Proteomes" id="UP001589789">
    <property type="component" value="Unassembled WGS sequence"/>
</dbReference>
<gene>
    <name evidence="1" type="ORF">ACFFIC_16950</name>
</gene>
<comment type="caution">
    <text evidence="1">The sequence shown here is derived from an EMBL/GenBank/DDBJ whole genome shotgun (WGS) entry which is preliminary data.</text>
</comment>
<dbReference type="EMBL" id="JBHLVZ010000054">
    <property type="protein sequence ID" value="MFC0387220.1"/>
    <property type="molecule type" value="Genomic_DNA"/>
</dbReference>